<protein>
    <submittedName>
        <fullName evidence="4">Unannotated protein</fullName>
    </submittedName>
</protein>
<proteinExistence type="inferred from homology"/>
<gene>
    <name evidence="4" type="ORF">UFOPK2683_00448</name>
    <name evidence="5" type="ORF">UFOPK4121_00612</name>
</gene>
<dbReference type="InterPro" id="IPR057326">
    <property type="entry name" value="KR_dom"/>
</dbReference>
<evidence type="ECO:0000256" key="1">
    <source>
        <dbReference type="ARBA" id="ARBA00006484"/>
    </source>
</evidence>
<dbReference type="GO" id="GO:0016020">
    <property type="term" value="C:membrane"/>
    <property type="evidence" value="ECO:0007669"/>
    <property type="project" value="TreeGrafter"/>
</dbReference>
<comment type="similarity">
    <text evidence="1">Belongs to the short-chain dehydrogenases/reductases (SDR) family.</text>
</comment>
<dbReference type="InterPro" id="IPR002347">
    <property type="entry name" value="SDR_fam"/>
</dbReference>
<dbReference type="PANTHER" id="PTHR44196">
    <property type="entry name" value="DEHYDROGENASE/REDUCTASE SDR FAMILY MEMBER 7B"/>
    <property type="match status" value="1"/>
</dbReference>
<dbReference type="EMBL" id="CAEZYK010000016">
    <property type="protein sequence ID" value="CAB4718677.1"/>
    <property type="molecule type" value="Genomic_DNA"/>
</dbReference>
<dbReference type="Gene3D" id="3.40.50.720">
    <property type="entry name" value="NAD(P)-binding Rossmann-like Domain"/>
    <property type="match status" value="1"/>
</dbReference>
<reference evidence="4" key="1">
    <citation type="submission" date="2020-05" db="EMBL/GenBank/DDBJ databases">
        <authorList>
            <person name="Chiriac C."/>
            <person name="Salcher M."/>
            <person name="Ghai R."/>
            <person name="Kavagutti S V."/>
        </authorList>
    </citation>
    <scope>NUCLEOTIDE SEQUENCE</scope>
</reference>
<name>A0A6J6R4R9_9ZZZZ</name>
<dbReference type="Pfam" id="PF00106">
    <property type="entry name" value="adh_short"/>
    <property type="match status" value="1"/>
</dbReference>
<feature type="domain" description="Ketoreductase" evidence="3">
    <location>
        <begin position="6"/>
        <end position="190"/>
    </location>
</feature>
<dbReference type="SMART" id="SM00822">
    <property type="entry name" value="PKS_KR"/>
    <property type="match status" value="1"/>
</dbReference>
<keyword evidence="2" id="KW-0560">Oxidoreductase</keyword>
<evidence type="ECO:0000256" key="2">
    <source>
        <dbReference type="ARBA" id="ARBA00023002"/>
    </source>
</evidence>
<evidence type="ECO:0000313" key="5">
    <source>
        <dbReference type="EMBL" id="CAB5020311.1"/>
    </source>
</evidence>
<accession>A0A6J6R4R9</accession>
<dbReference type="PANTHER" id="PTHR44196:SF1">
    <property type="entry name" value="DEHYDROGENASE_REDUCTASE SDR FAMILY MEMBER 7B"/>
    <property type="match status" value="1"/>
</dbReference>
<dbReference type="AlphaFoldDB" id="A0A6J6R4R9"/>
<organism evidence="4">
    <name type="scientific">freshwater metagenome</name>
    <dbReference type="NCBI Taxonomy" id="449393"/>
    <lineage>
        <taxon>unclassified sequences</taxon>
        <taxon>metagenomes</taxon>
        <taxon>ecological metagenomes</taxon>
    </lineage>
</organism>
<evidence type="ECO:0000313" key="4">
    <source>
        <dbReference type="EMBL" id="CAB4718677.1"/>
    </source>
</evidence>
<dbReference type="PROSITE" id="PS00061">
    <property type="entry name" value="ADH_SHORT"/>
    <property type="match status" value="1"/>
</dbReference>
<dbReference type="PRINTS" id="PR00080">
    <property type="entry name" value="SDRFAMILY"/>
</dbReference>
<dbReference type="EMBL" id="CAFBPQ010000013">
    <property type="protein sequence ID" value="CAB5020311.1"/>
    <property type="molecule type" value="Genomic_DNA"/>
</dbReference>
<dbReference type="GO" id="GO:0016491">
    <property type="term" value="F:oxidoreductase activity"/>
    <property type="evidence" value="ECO:0007669"/>
    <property type="project" value="UniProtKB-KW"/>
</dbReference>
<sequence>MRISESNILITGASSGIGAELAPLLASLGATVGIVARRQDRLEAVLDKCRTYAPKSKLWVADLSDLEQAEKVALDAQDYFGGVDCLINNAAIPKVTSIDRLTTSDLESAMRVNFLSPARMTLALLPHWLKRGAGCVVNVSSLGGRIGIVHEAAYCSSKFALCGWSESMAIDLAGTGIEVKLILPGPIETEIWDLPDNETALYSGPLVPVSECASSIASAIEEEGFEFYCPPEFPGGGKQHDIVVGKTSNIDQFIAAVGSMAISEREKKS</sequence>
<dbReference type="PRINTS" id="PR00081">
    <property type="entry name" value="GDHRDH"/>
</dbReference>
<dbReference type="InterPro" id="IPR036291">
    <property type="entry name" value="NAD(P)-bd_dom_sf"/>
</dbReference>
<evidence type="ECO:0000259" key="3">
    <source>
        <dbReference type="SMART" id="SM00822"/>
    </source>
</evidence>
<dbReference type="SUPFAM" id="SSF51735">
    <property type="entry name" value="NAD(P)-binding Rossmann-fold domains"/>
    <property type="match status" value="1"/>
</dbReference>
<dbReference type="InterPro" id="IPR020904">
    <property type="entry name" value="Sc_DH/Rdtase_CS"/>
</dbReference>